<gene>
    <name evidence="2" type="ORF">NDU88_006028</name>
</gene>
<proteinExistence type="predicted"/>
<evidence type="ECO:0000313" key="2">
    <source>
        <dbReference type="EMBL" id="KAJ1180812.1"/>
    </source>
</evidence>
<dbReference type="Proteomes" id="UP001066276">
    <property type="component" value="Chromosome 3_2"/>
</dbReference>
<feature type="region of interest" description="Disordered" evidence="1">
    <location>
        <begin position="84"/>
        <end position="162"/>
    </location>
</feature>
<sequence length="162" mass="18696">MVVSLRYFVEEWNQKPLSRLEWHRIGVQPPKLMIALYGPVRNGIESLKPEEYRELDITARVKVTKLCTTKYNLQKNQREICGRIKQEQEGSERSPNKWWPRRRETQQRGEEDCGRHLNTNEGNEMKGAAADTVTKTETEAGQGKAPKGAEREPLLESETSDT</sequence>
<comment type="caution">
    <text evidence="2">The sequence shown here is derived from an EMBL/GenBank/DDBJ whole genome shotgun (WGS) entry which is preliminary data.</text>
</comment>
<reference evidence="2" key="1">
    <citation type="journal article" date="2022" name="bioRxiv">
        <title>Sequencing and chromosome-scale assembly of the giantPleurodeles waltlgenome.</title>
        <authorList>
            <person name="Brown T."/>
            <person name="Elewa A."/>
            <person name="Iarovenko S."/>
            <person name="Subramanian E."/>
            <person name="Araus A.J."/>
            <person name="Petzold A."/>
            <person name="Susuki M."/>
            <person name="Suzuki K.-i.T."/>
            <person name="Hayashi T."/>
            <person name="Toyoda A."/>
            <person name="Oliveira C."/>
            <person name="Osipova E."/>
            <person name="Leigh N.D."/>
            <person name="Simon A."/>
            <person name="Yun M.H."/>
        </authorList>
    </citation>
    <scope>NUCLEOTIDE SEQUENCE</scope>
    <source>
        <strain evidence="2">20211129_DDA</strain>
        <tissue evidence="2">Liver</tissue>
    </source>
</reference>
<feature type="compositionally biased region" description="Basic and acidic residues" evidence="1">
    <location>
        <begin position="84"/>
        <end position="115"/>
    </location>
</feature>
<name>A0AAV7TZ31_PLEWA</name>
<keyword evidence="3" id="KW-1185">Reference proteome</keyword>
<dbReference type="EMBL" id="JANPWB010000006">
    <property type="protein sequence ID" value="KAJ1180812.1"/>
    <property type="molecule type" value="Genomic_DNA"/>
</dbReference>
<evidence type="ECO:0000256" key="1">
    <source>
        <dbReference type="SAM" id="MobiDB-lite"/>
    </source>
</evidence>
<organism evidence="2 3">
    <name type="scientific">Pleurodeles waltl</name>
    <name type="common">Iberian ribbed newt</name>
    <dbReference type="NCBI Taxonomy" id="8319"/>
    <lineage>
        <taxon>Eukaryota</taxon>
        <taxon>Metazoa</taxon>
        <taxon>Chordata</taxon>
        <taxon>Craniata</taxon>
        <taxon>Vertebrata</taxon>
        <taxon>Euteleostomi</taxon>
        <taxon>Amphibia</taxon>
        <taxon>Batrachia</taxon>
        <taxon>Caudata</taxon>
        <taxon>Salamandroidea</taxon>
        <taxon>Salamandridae</taxon>
        <taxon>Pleurodelinae</taxon>
        <taxon>Pleurodeles</taxon>
    </lineage>
</organism>
<accession>A0AAV7TZ31</accession>
<evidence type="ECO:0000313" key="3">
    <source>
        <dbReference type="Proteomes" id="UP001066276"/>
    </source>
</evidence>
<dbReference type="AlphaFoldDB" id="A0AAV7TZ31"/>
<protein>
    <submittedName>
        <fullName evidence="2">Uncharacterized protein</fullName>
    </submittedName>
</protein>